<gene>
    <name evidence="1" type="ordered locus">AALP_Aa3g165000</name>
</gene>
<dbReference type="Gramene" id="KFK38822">
    <property type="protein sequence ID" value="KFK38822"/>
    <property type="gene ID" value="AALP_AA3G165000"/>
</dbReference>
<organism evidence="1 2">
    <name type="scientific">Arabis alpina</name>
    <name type="common">Alpine rock-cress</name>
    <dbReference type="NCBI Taxonomy" id="50452"/>
    <lineage>
        <taxon>Eukaryota</taxon>
        <taxon>Viridiplantae</taxon>
        <taxon>Streptophyta</taxon>
        <taxon>Embryophyta</taxon>
        <taxon>Tracheophyta</taxon>
        <taxon>Spermatophyta</taxon>
        <taxon>Magnoliopsida</taxon>
        <taxon>eudicotyledons</taxon>
        <taxon>Gunneridae</taxon>
        <taxon>Pentapetalae</taxon>
        <taxon>rosids</taxon>
        <taxon>malvids</taxon>
        <taxon>Brassicales</taxon>
        <taxon>Brassicaceae</taxon>
        <taxon>Arabideae</taxon>
        <taxon>Arabis</taxon>
    </lineage>
</organism>
<dbReference type="EMBL" id="CM002871">
    <property type="protein sequence ID" value="KFK38822.1"/>
    <property type="molecule type" value="Genomic_DNA"/>
</dbReference>
<dbReference type="AlphaFoldDB" id="A0A087H9M0"/>
<sequence length="82" mass="9240">MAAQFRFWGSVVALDVLEWWFFRLISVGFLPWFSDLSSFYGRRCASAVVLACRSRFGVMARSRSGRCLSSIFRSDPTGGSLC</sequence>
<keyword evidence="2" id="KW-1185">Reference proteome</keyword>
<reference evidence="2" key="1">
    <citation type="journal article" date="2015" name="Nat. Plants">
        <title>Genome expansion of Arabis alpina linked with retrotransposition and reduced symmetric DNA methylation.</title>
        <authorList>
            <person name="Willing E.M."/>
            <person name="Rawat V."/>
            <person name="Mandakova T."/>
            <person name="Maumus F."/>
            <person name="James G.V."/>
            <person name="Nordstroem K.J."/>
            <person name="Becker C."/>
            <person name="Warthmann N."/>
            <person name="Chica C."/>
            <person name="Szarzynska B."/>
            <person name="Zytnicki M."/>
            <person name="Albani M.C."/>
            <person name="Kiefer C."/>
            <person name="Bergonzi S."/>
            <person name="Castaings L."/>
            <person name="Mateos J.L."/>
            <person name="Berns M.C."/>
            <person name="Bujdoso N."/>
            <person name="Piofczyk T."/>
            <person name="de Lorenzo L."/>
            <person name="Barrero-Sicilia C."/>
            <person name="Mateos I."/>
            <person name="Piednoel M."/>
            <person name="Hagmann J."/>
            <person name="Chen-Min-Tao R."/>
            <person name="Iglesias-Fernandez R."/>
            <person name="Schuster S.C."/>
            <person name="Alonso-Blanco C."/>
            <person name="Roudier F."/>
            <person name="Carbonero P."/>
            <person name="Paz-Ares J."/>
            <person name="Davis S.J."/>
            <person name="Pecinka A."/>
            <person name="Quesneville H."/>
            <person name="Colot V."/>
            <person name="Lysak M.A."/>
            <person name="Weigel D."/>
            <person name="Coupland G."/>
            <person name="Schneeberger K."/>
        </authorList>
    </citation>
    <scope>NUCLEOTIDE SEQUENCE [LARGE SCALE GENOMIC DNA]</scope>
    <source>
        <strain evidence="2">cv. Pajares</strain>
    </source>
</reference>
<evidence type="ECO:0000313" key="2">
    <source>
        <dbReference type="Proteomes" id="UP000029120"/>
    </source>
</evidence>
<dbReference type="Proteomes" id="UP000029120">
    <property type="component" value="Chromosome 3"/>
</dbReference>
<accession>A0A087H9M0</accession>
<protein>
    <submittedName>
        <fullName evidence="1">Uncharacterized protein</fullName>
    </submittedName>
</protein>
<name>A0A087H9M0_ARAAL</name>
<proteinExistence type="predicted"/>
<evidence type="ECO:0000313" key="1">
    <source>
        <dbReference type="EMBL" id="KFK38822.1"/>
    </source>
</evidence>